<dbReference type="AlphaFoldDB" id="A0A401NU68"/>
<name>A0A401NU68_SCYTO</name>
<evidence type="ECO:0000313" key="1">
    <source>
        <dbReference type="EMBL" id="GCB64394.1"/>
    </source>
</evidence>
<keyword evidence="2" id="KW-1185">Reference proteome</keyword>
<gene>
    <name evidence="1" type="ORF">scyTo_0011738</name>
</gene>
<reference evidence="1 2" key="1">
    <citation type="journal article" date="2018" name="Nat. Ecol. Evol.">
        <title>Shark genomes provide insights into elasmobranch evolution and the origin of vertebrates.</title>
        <authorList>
            <person name="Hara Y"/>
            <person name="Yamaguchi K"/>
            <person name="Onimaru K"/>
            <person name="Kadota M"/>
            <person name="Koyanagi M"/>
            <person name="Keeley SD"/>
            <person name="Tatsumi K"/>
            <person name="Tanaka K"/>
            <person name="Motone F"/>
            <person name="Kageyama Y"/>
            <person name="Nozu R"/>
            <person name="Adachi N"/>
            <person name="Nishimura O"/>
            <person name="Nakagawa R"/>
            <person name="Tanegashima C"/>
            <person name="Kiyatake I"/>
            <person name="Matsumoto R"/>
            <person name="Murakumo K"/>
            <person name="Nishida K"/>
            <person name="Terakita A"/>
            <person name="Kuratani S"/>
            <person name="Sato K"/>
            <person name="Hyodo S Kuraku.S."/>
        </authorList>
    </citation>
    <scope>NUCLEOTIDE SEQUENCE [LARGE SCALE GENOMIC DNA]</scope>
</reference>
<dbReference type="Proteomes" id="UP000288216">
    <property type="component" value="Unassembled WGS sequence"/>
</dbReference>
<protein>
    <submittedName>
        <fullName evidence="1">Uncharacterized protein</fullName>
    </submittedName>
</protein>
<proteinExistence type="predicted"/>
<comment type="caution">
    <text evidence="1">The sequence shown here is derived from an EMBL/GenBank/DDBJ whole genome shotgun (WGS) entry which is preliminary data.</text>
</comment>
<organism evidence="1 2">
    <name type="scientific">Scyliorhinus torazame</name>
    <name type="common">Cloudy catshark</name>
    <name type="synonym">Catulus torazame</name>
    <dbReference type="NCBI Taxonomy" id="75743"/>
    <lineage>
        <taxon>Eukaryota</taxon>
        <taxon>Metazoa</taxon>
        <taxon>Chordata</taxon>
        <taxon>Craniata</taxon>
        <taxon>Vertebrata</taxon>
        <taxon>Chondrichthyes</taxon>
        <taxon>Elasmobranchii</taxon>
        <taxon>Galeomorphii</taxon>
        <taxon>Galeoidea</taxon>
        <taxon>Carcharhiniformes</taxon>
        <taxon>Scyliorhinidae</taxon>
        <taxon>Scyliorhinus</taxon>
    </lineage>
</organism>
<dbReference type="EMBL" id="BFAA01005449">
    <property type="protein sequence ID" value="GCB64394.1"/>
    <property type="molecule type" value="Genomic_DNA"/>
</dbReference>
<dbReference type="OrthoDB" id="8617098at2759"/>
<dbReference type="OMA" id="LTPNYFR"/>
<accession>A0A401NU68</accession>
<evidence type="ECO:0000313" key="2">
    <source>
        <dbReference type="Proteomes" id="UP000288216"/>
    </source>
</evidence>
<sequence>MILRLNRLTPNYFRLLQMQLAGEAVAQSTDRLINFSALLLAVGGISLSSYSTRRMTEAAETFAIVGKEASEERNELHQNG</sequence>